<feature type="chain" id="PRO_5047335979" description="Lipoprotein" evidence="2">
    <location>
        <begin position="19"/>
        <end position="178"/>
    </location>
</feature>
<dbReference type="EMBL" id="JAUSZT010000003">
    <property type="protein sequence ID" value="MDQ0999233.1"/>
    <property type="molecule type" value="Genomic_DNA"/>
</dbReference>
<evidence type="ECO:0000256" key="2">
    <source>
        <dbReference type="SAM" id="SignalP"/>
    </source>
</evidence>
<dbReference type="PROSITE" id="PS51257">
    <property type="entry name" value="PROKAR_LIPOPROTEIN"/>
    <property type="match status" value="1"/>
</dbReference>
<gene>
    <name evidence="3" type="ORF">QFZ34_004415</name>
</gene>
<comment type="caution">
    <text evidence="3">The sequence shown here is derived from an EMBL/GenBank/DDBJ whole genome shotgun (WGS) entry which is preliminary data.</text>
</comment>
<evidence type="ECO:0000256" key="1">
    <source>
        <dbReference type="SAM" id="MobiDB-lite"/>
    </source>
</evidence>
<feature type="signal peptide" evidence="2">
    <location>
        <begin position="1"/>
        <end position="18"/>
    </location>
</feature>
<evidence type="ECO:0000313" key="4">
    <source>
        <dbReference type="Proteomes" id="UP001237780"/>
    </source>
</evidence>
<keyword evidence="4" id="KW-1185">Reference proteome</keyword>
<proteinExistence type="predicted"/>
<organism evidence="3 4">
    <name type="scientific">Phyllobacterium ifriqiyense</name>
    <dbReference type="NCBI Taxonomy" id="314238"/>
    <lineage>
        <taxon>Bacteria</taxon>
        <taxon>Pseudomonadati</taxon>
        <taxon>Pseudomonadota</taxon>
        <taxon>Alphaproteobacteria</taxon>
        <taxon>Hyphomicrobiales</taxon>
        <taxon>Phyllobacteriaceae</taxon>
        <taxon>Phyllobacterium</taxon>
    </lineage>
</organism>
<feature type="region of interest" description="Disordered" evidence="1">
    <location>
        <begin position="158"/>
        <end position="178"/>
    </location>
</feature>
<keyword evidence="2" id="KW-0732">Signal</keyword>
<evidence type="ECO:0008006" key="5">
    <source>
        <dbReference type="Google" id="ProtNLM"/>
    </source>
</evidence>
<protein>
    <recommendedName>
        <fullName evidence="5">Lipoprotein</fullName>
    </recommendedName>
</protein>
<name>A0ABU0SHQ5_9HYPH</name>
<accession>A0ABU0SHQ5</accession>
<feature type="compositionally biased region" description="Low complexity" evidence="1">
    <location>
        <begin position="158"/>
        <end position="167"/>
    </location>
</feature>
<dbReference type="Proteomes" id="UP001237780">
    <property type="component" value="Unassembled WGS sequence"/>
</dbReference>
<reference evidence="3 4" key="1">
    <citation type="submission" date="2023-07" db="EMBL/GenBank/DDBJ databases">
        <title>Comparative genomics of wheat-associated soil bacteria to identify genetic determinants of phenazine resistance.</title>
        <authorList>
            <person name="Mouncey N."/>
        </authorList>
    </citation>
    <scope>NUCLEOTIDE SEQUENCE [LARGE SCALE GENOMIC DNA]</scope>
    <source>
        <strain evidence="3 4">W4I11</strain>
    </source>
</reference>
<evidence type="ECO:0000313" key="3">
    <source>
        <dbReference type="EMBL" id="MDQ0999233.1"/>
    </source>
</evidence>
<sequence>MKRILGLLFISISLSSCLTPPSVVNDVHMNDKTAYGSIATAYYAIFSFLQVQPFYSTTAGYGFKTVYAAFDRVNFEEAWSFGKRLEFTKGTFERQPCFQAPCMVFSNGIVILTEAEFLEASSNGFAFELVGKSGKVVGKVNPQAFRDALKLKSKLGPAAAPSVSSSAEQVVAGQEGNQ</sequence>